<dbReference type="InterPro" id="IPR050639">
    <property type="entry name" value="SSR_resolvase"/>
</dbReference>
<dbReference type="CDD" id="cd00338">
    <property type="entry name" value="Ser_Recombinase"/>
    <property type="match status" value="1"/>
</dbReference>
<evidence type="ECO:0000313" key="2">
    <source>
        <dbReference type="EMBL" id="WMT07263.1"/>
    </source>
</evidence>
<dbReference type="Pfam" id="PF00239">
    <property type="entry name" value="Resolvase"/>
    <property type="match status" value="1"/>
</dbReference>
<dbReference type="AlphaFoldDB" id="A0AAF0T0V0"/>
<dbReference type="GO" id="GO:0000150">
    <property type="term" value="F:DNA strand exchange activity"/>
    <property type="evidence" value="ECO:0007669"/>
    <property type="project" value="InterPro"/>
</dbReference>
<gene>
    <name evidence="2" type="ORF">NP511_17970</name>
</gene>
<evidence type="ECO:0000259" key="1">
    <source>
        <dbReference type="PROSITE" id="PS51736"/>
    </source>
</evidence>
<feature type="domain" description="Resolvase/invertase-type recombinase catalytic" evidence="1">
    <location>
        <begin position="2"/>
        <end position="185"/>
    </location>
</feature>
<dbReference type="EMBL" id="CP101873">
    <property type="protein sequence ID" value="WMT07263.1"/>
    <property type="molecule type" value="Genomic_DNA"/>
</dbReference>
<dbReference type="InterPro" id="IPR036162">
    <property type="entry name" value="Resolvase-like_N_sf"/>
</dbReference>
<dbReference type="SUPFAM" id="SSF53041">
    <property type="entry name" value="Resolvase-like"/>
    <property type="match status" value="1"/>
</dbReference>
<reference evidence="2 3" key="1">
    <citation type="submission" date="2022-07" db="EMBL/GenBank/DDBJ databases">
        <title>Two temperate virus in Haloterrigena jeotgali A29.</title>
        <authorList>
            <person name="Deng X."/>
        </authorList>
    </citation>
    <scope>NUCLEOTIDE SEQUENCE [LARGE SCALE GENOMIC DNA]</scope>
    <source>
        <strain evidence="2 3">A29</strain>
    </source>
</reference>
<organism evidence="2 3">
    <name type="scientific">Natrinema thermotolerans</name>
    <dbReference type="NCBI Taxonomy" id="121872"/>
    <lineage>
        <taxon>Archaea</taxon>
        <taxon>Methanobacteriati</taxon>
        <taxon>Methanobacteriota</taxon>
        <taxon>Stenosarchaea group</taxon>
        <taxon>Halobacteria</taxon>
        <taxon>Halobacteriales</taxon>
        <taxon>Natrialbaceae</taxon>
        <taxon>Natrinema</taxon>
    </lineage>
</organism>
<protein>
    <submittedName>
        <fullName evidence="2">Recombinase family protein</fullName>
    </submittedName>
</protein>
<name>A0AAF0T0V0_9EURY</name>
<sequence length="289" mass="33874">MRLLGYGRRSTGKQDMSLDDQKDRIENFCAETDEYEYGGEHELVGEKDEWWYAEEVSGSTYPFGDKREEFPKLVDHLEEDKSIDGIVVWEFDRLARDSIRQVNIKDKLRRYHVGREIEILQIDPWMPPYRTIPPVFPNELKQEEEPIIAYNLRQVFMLQGNSALWEMLMTSKRTRDGLQSKQERDERIGNMPWGITTDKLYYDLEKSTTRLPGENFEIAVAILNEQADVGNPRKHGTADGLWSYAKEQGMGSPSSTIKRMWDNRDDYRKALENGRQDENFDVSDIVVQF</sequence>
<dbReference type="GeneID" id="84215869"/>
<dbReference type="PROSITE" id="PS51736">
    <property type="entry name" value="RECOMBINASES_3"/>
    <property type="match status" value="1"/>
</dbReference>
<dbReference type="Proteomes" id="UP001224926">
    <property type="component" value="Chromosome"/>
</dbReference>
<dbReference type="SMART" id="SM00857">
    <property type="entry name" value="Resolvase"/>
    <property type="match status" value="1"/>
</dbReference>
<proteinExistence type="predicted"/>
<evidence type="ECO:0000313" key="3">
    <source>
        <dbReference type="Proteomes" id="UP001224926"/>
    </source>
</evidence>
<keyword evidence="3" id="KW-1185">Reference proteome</keyword>
<dbReference type="Gene3D" id="3.40.50.1390">
    <property type="entry name" value="Resolvase, N-terminal catalytic domain"/>
    <property type="match status" value="1"/>
</dbReference>
<dbReference type="RefSeq" id="WP_158413759.1">
    <property type="nucleotide sequence ID" value="NZ_CP101873.1"/>
</dbReference>
<dbReference type="InterPro" id="IPR006119">
    <property type="entry name" value="Resolv_N"/>
</dbReference>
<dbReference type="GO" id="GO:0003677">
    <property type="term" value="F:DNA binding"/>
    <property type="evidence" value="ECO:0007669"/>
    <property type="project" value="InterPro"/>
</dbReference>
<accession>A0AAF0T0V0</accession>
<dbReference type="PANTHER" id="PTHR30461">
    <property type="entry name" value="DNA-INVERTASE FROM LAMBDOID PROPHAGE"/>
    <property type="match status" value="1"/>
</dbReference>
<dbReference type="PANTHER" id="PTHR30461:SF23">
    <property type="entry name" value="DNA RECOMBINASE-RELATED"/>
    <property type="match status" value="1"/>
</dbReference>